<organism evidence="1 2">
    <name type="scientific">Flavimaricola marinus</name>
    <dbReference type="NCBI Taxonomy" id="1819565"/>
    <lineage>
        <taxon>Bacteria</taxon>
        <taxon>Pseudomonadati</taxon>
        <taxon>Pseudomonadota</taxon>
        <taxon>Alphaproteobacteria</taxon>
        <taxon>Rhodobacterales</taxon>
        <taxon>Paracoccaceae</taxon>
        <taxon>Flavimaricola</taxon>
    </lineage>
</organism>
<sequence length="115" mass="12289">MRFPWLAAIILTGCTGEANHLGNPLLWPVQAVTTGIENGLYSSRRGAVEIAVKSNFDEIIQEIAAGGGDKLSLAMDEARIPAQDRPARILQLQGDQPIYDANPGALVTALMVYGN</sequence>
<protein>
    <submittedName>
        <fullName evidence="1">Uncharacterized protein</fullName>
    </submittedName>
</protein>
<dbReference type="OrthoDB" id="7874985at2"/>
<proteinExistence type="predicted"/>
<keyword evidence="2" id="KW-1185">Reference proteome</keyword>
<dbReference type="Proteomes" id="UP000201613">
    <property type="component" value="Unassembled WGS sequence"/>
</dbReference>
<evidence type="ECO:0000313" key="1">
    <source>
        <dbReference type="EMBL" id="SMY07327.1"/>
    </source>
</evidence>
<name>A0A238LC79_9RHOB</name>
<dbReference type="AlphaFoldDB" id="A0A238LC79"/>
<accession>A0A238LC79</accession>
<evidence type="ECO:0000313" key="2">
    <source>
        <dbReference type="Proteomes" id="UP000201613"/>
    </source>
</evidence>
<gene>
    <name evidence="1" type="ORF">LOM8899_01461</name>
</gene>
<dbReference type="EMBL" id="FXZK01000002">
    <property type="protein sequence ID" value="SMY07327.1"/>
    <property type="molecule type" value="Genomic_DNA"/>
</dbReference>
<reference evidence="1 2" key="1">
    <citation type="submission" date="2017-05" db="EMBL/GenBank/DDBJ databases">
        <authorList>
            <person name="Song R."/>
            <person name="Chenine A.L."/>
            <person name="Ruprecht R.M."/>
        </authorList>
    </citation>
    <scope>NUCLEOTIDE SEQUENCE [LARGE SCALE GENOMIC DNA]</scope>
    <source>
        <strain evidence="1 2">CECT 8899</strain>
    </source>
</reference>